<evidence type="ECO:0000313" key="4">
    <source>
        <dbReference type="Proteomes" id="UP000287651"/>
    </source>
</evidence>
<evidence type="ECO:0000256" key="2">
    <source>
        <dbReference type="SAM" id="Phobius"/>
    </source>
</evidence>
<name>A0A427AC74_ENSVE</name>
<organism evidence="3 4">
    <name type="scientific">Ensete ventricosum</name>
    <name type="common">Abyssinian banana</name>
    <name type="synonym">Musa ensete</name>
    <dbReference type="NCBI Taxonomy" id="4639"/>
    <lineage>
        <taxon>Eukaryota</taxon>
        <taxon>Viridiplantae</taxon>
        <taxon>Streptophyta</taxon>
        <taxon>Embryophyta</taxon>
        <taxon>Tracheophyta</taxon>
        <taxon>Spermatophyta</taxon>
        <taxon>Magnoliopsida</taxon>
        <taxon>Liliopsida</taxon>
        <taxon>Zingiberales</taxon>
        <taxon>Musaceae</taxon>
        <taxon>Ensete</taxon>
    </lineage>
</organism>
<sequence length="160" mass="16971">MVNNVVSALLVDETELVEILRGILSASKGAKDMNEARLAEAGLARSPGVCFFYLLIVLSVLLIIPYCVEIFNLGKMKSGGGVGSRSVASPTIDVSTSAAAAESLAEKRPSVDEGLSLRKCSRRETPEHQADASRSTTRVPSGKGKESVAMEEALERGYTL</sequence>
<proteinExistence type="predicted"/>
<evidence type="ECO:0000313" key="3">
    <source>
        <dbReference type="EMBL" id="RRT73751.1"/>
    </source>
</evidence>
<dbReference type="Proteomes" id="UP000287651">
    <property type="component" value="Unassembled WGS sequence"/>
</dbReference>
<keyword evidence="2" id="KW-1133">Transmembrane helix</keyword>
<evidence type="ECO:0000256" key="1">
    <source>
        <dbReference type="SAM" id="MobiDB-lite"/>
    </source>
</evidence>
<keyword evidence="2" id="KW-0472">Membrane</keyword>
<gene>
    <name evidence="3" type="ORF">B296_00013744</name>
</gene>
<keyword evidence="2" id="KW-0812">Transmembrane</keyword>
<feature type="compositionally biased region" description="Basic and acidic residues" evidence="1">
    <location>
        <begin position="122"/>
        <end position="131"/>
    </location>
</feature>
<reference evidence="3 4" key="1">
    <citation type="journal article" date="2014" name="Agronomy (Basel)">
        <title>A Draft Genome Sequence for Ensete ventricosum, the Drought-Tolerant Tree Against Hunger.</title>
        <authorList>
            <person name="Harrison J."/>
            <person name="Moore K.A."/>
            <person name="Paszkiewicz K."/>
            <person name="Jones T."/>
            <person name="Grant M."/>
            <person name="Ambacheew D."/>
            <person name="Muzemil S."/>
            <person name="Studholme D.J."/>
        </authorList>
    </citation>
    <scope>NUCLEOTIDE SEQUENCE [LARGE SCALE GENOMIC DNA]</scope>
</reference>
<dbReference type="AlphaFoldDB" id="A0A427AC74"/>
<comment type="caution">
    <text evidence="3">The sequence shown here is derived from an EMBL/GenBank/DDBJ whole genome shotgun (WGS) entry which is preliminary data.</text>
</comment>
<protein>
    <submittedName>
        <fullName evidence="3">Uncharacterized protein</fullName>
    </submittedName>
</protein>
<dbReference type="EMBL" id="AMZH03002998">
    <property type="protein sequence ID" value="RRT73751.1"/>
    <property type="molecule type" value="Genomic_DNA"/>
</dbReference>
<feature type="region of interest" description="Disordered" evidence="1">
    <location>
        <begin position="103"/>
        <end position="160"/>
    </location>
</feature>
<accession>A0A427AC74</accession>
<feature type="transmembrane region" description="Helical" evidence="2">
    <location>
        <begin position="51"/>
        <end position="68"/>
    </location>
</feature>